<evidence type="ECO:0000256" key="3">
    <source>
        <dbReference type="ARBA" id="ARBA00022679"/>
    </source>
</evidence>
<dbReference type="PANTHER" id="PTHR24421:SF10">
    <property type="entry name" value="NITRATE_NITRITE SENSOR PROTEIN NARQ"/>
    <property type="match status" value="1"/>
</dbReference>
<keyword evidence="9" id="KW-1185">Reference proteome</keyword>
<dbReference type="GO" id="GO:0004673">
    <property type="term" value="F:protein histidine kinase activity"/>
    <property type="evidence" value="ECO:0007669"/>
    <property type="project" value="UniProtKB-EC"/>
</dbReference>
<dbReference type="EMBL" id="FOVI01000016">
    <property type="protein sequence ID" value="SFO00943.1"/>
    <property type="molecule type" value="Genomic_DNA"/>
</dbReference>
<name>A0A1I5DNZ4_9FLAO</name>
<comment type="catalytic activity">
    <reaction evidence="1">
        <text>ATP + protein L-histidine = ADP + protein N-phospho-L-histidine.</text>
        <dbReference type="EC" id="2.7.13.3"/>
    </reaction>
</comment>
<reference evidence="9" key="1">
    <citation type="submission" date="2016-10" db="EMBL/GenBank/DDBJ databases">
        <authorList>
            <person name="Varghese N."/>
            <person name="Submissions S."/>
        </authorList>
    </citation>
    <scope>NUCLEOTIDE SEQUENCE [LARGE SCALE GENOMIC DNA]</scope>
    <source>
        <strain evidence="9">DS-12</strain>
    </source>
</reference>
<protein>
    <recommendedName>
        <fullName evidence="2">histidine kinase</fullName>
        <ecNumber evidence="2">2.7.13.3</ecNumber>
    </recommendedName>
</protein>
<keyword evidence="6" id="KW-1133">Transmembrane helix</keyword>
<keyword evidence="4" id="KW-0418">Kinase</keyword>
<evidence type="ECO:0000256" key="4">
    <source>
        <dbReference type="ARBA" id="ARBA00022777"/>
    </source>
</evidence>
<keyword evidence="6" id="KW-0472">Membrane</keyword>
<evidence type="ECO:0000256" key="7">
    <source>
        <dbReference type="SAM" id="SignalP"/>
    </source>
</evidence>
<keyword evidence="3" id="KW-0808">Transferase</keyword>
<keyword evidence="6" id="KW-0812">Transmembrane</keyword>
<dbReference type="InterPro" id="IPR050482">
    <property type="entry name" value="Sensor_HK_TwoCompSys"/>
</dbReference>
<dbReference type="Proteomes" id="UP000199036">
    <property type="component" value="Unassembled WGS sequence"/>
</dbReference>
<dbReference type="PANTHER" id="PTHR24421">
    <property type="entry name" value="NITRATE/NITRITE SENSOR PROTEIN NARX-RELATED"/>
    <property type="match status" value="1"/>
</dbReference>
<evidence type="ECO:0000256" key="2">
    <source>
        <dbReference type="ARBA" id="ARBA00012438"/>
    </source>
</evidence>
<evidence type="ECO:0000256" key="5">
    <source>
        <dbReference type="ARBA" id="ARBA00023012"/>
    </source>
</evidence>
<dbReference type="RefSeq" id="WP_091524346.1">
    <property type="nucleotide sequence ID" value="NZ_FOVI01000016.1"/>
</dbReference>
<keyword evidence="5" id="KW-0902">Two-component regulatory system</keyword>
<dbReference type="Gene3D" id="3.30.565.10">
    <property type="entry name" value="Histidine kinase-like ATPase, C-terminal domain"/>
    <property type="match status" value="1"/>
</dbReference>
<organism evidence="8 9">
    <name type="scientific">Paenimyroides ummariense</name>
    <dbReference type="NCBI Taxonomy" id="913024"/>
    <lineage>
        <taxon>Bacteria</taxon>
        <taxon>Pseudomonadati</taxon>
        <taxon>Bacteroidota</taxon>
        <taxon>Flavobacteriia</taxon>
        <taxon>Flavobacteriales</taxon>
        <taxon>Flavobacteriaceae</taxon>
        <taxon>Paenimyroides</taxon>
    </lineage>
</organism>
<feature type="signal peptide" evidence="7">
    <location>
        <begin position="1"/>
        <end position="18"/>
    </location>
</feature>
<evidence type="ECO:0000313" key="8">
    <source>
        <dbReference type="EMBL" id="SFO00943.1"/>
    </source>
</evidence>
<dbReference type="SUPFAM" id="SSF55874">
    <property type="entry name" value="ATPase domain of HSP90 chaperone/DNA topoisomerase II/histidine kinase"/>
    <property type="match status" value="1"/>
</dbReference>
<evidence type="ECO:0000313" key="9">
    <source>
        <dbReference type="Proteomes" id="UP000199036"/>
    </source>
</evidence>
<dbReference type="AlphaFoldDB" id="A0A1I5DNZ4"/>
<accession>A0A1I5DNZ4</accession>
<dbReference type="OrthoDB" id="656781at2"/>
<feature type="chain" id="PRO_5011447763" description="histidine kinase" evidence="7">
    <location>
        <begin position="19"/>
        <end position="630"/>
    </location>
</feature>
<sequence>MKSLLTLFFLFNISVSFAQNEDSVSSSFKKMHNEYVREKIHDTVYMRKVKELSTDILLQGLYIKPNELREYLKTYEKIAFSNKKYDKYRIDYYRMFLSNAALFQKRGEAMYFAEKVTREYALQKQHSLSESAHKIKIYVVSANIEKVIKTYNKEKNFLKRIPYLLSKDSIKSSIAIDAFHILSPVSATYSQLADSENLYEIYNLSVKIINELKKKNLDSNDLLSIDLHLLEQKFFISLVNKDYKSCSSILNEVGKLKNKYKNKADTTFLEYALTEWKIDFYLKANKVDSVEYYLKKYNDLPQISQDIKERILSYSAQVNFIKGNYKEAYEQLEKANVIGDSIKTNLTGELDDLLYAYTKAEDTQNALVLAEKTKSNQRLLFICISIVFVIIIFLIVWRRIRKNRIIQNKISNLNSIANIQIATMEEMTFQAVKQEQIRLGEDLHNSTASSLSAIKYQIETFLMDNHSIENKAQLKSILEHVTDVYNNTRNKSHEWYSLSENKAEVLFYQQINTNLELFFPSNRYNKKVEIDQDVLEDISSAQKIELLKVIQEALSNIIKHSKSRTISLMIFRENDNSFTLIIKNDGKFNKQKESNGLGIKSIISRISNMKGNVKINTEDGFEIYINIPIN</sequence>
<dbReference type="EC" id="2.7.13.3" evidence="2"/>
<gene>
    <name evidence="8" type="ORF">SAMN05421741_11673</name>
</gene>
<proteinExistence type="predicted"/>
<dbReference type="InterPro" id="IPR036890">
    <property type="entry name" value="HATPase_C_sf"/>
</dbReference>
<evidence type="ECO:0000256" key="1">
    <source>
        <dbReference type="ARBA" id="ARBA00000085"/>
    </source>
</evidence>
<feature type="transmembrane region" description="Helical" evidence="6">
    <location>
        <begin position="379"/>
        <end position="397"/>
    </location>
</feature>
<dbReference type="STRING" id="913024.SAMN05421741_11673"/>
<dbReference type="GO" id="GO:0000160">
    <property type="term" value="P:phosphorelay signal transduction system"/>
    <property type="evidence" value="ECO:0007669"/>
    <property type="project" value="UniProtKB-KW"/>
</dbReference>
<evidence type="ECO:0000256" key="6">
    <source>
        <dbReference type="SAM" id="Phobius"/>
    </source>
</evidence>
<keyword evidence="7" id="KW-0732">Signal</keyword>